<dbReference type="Pfam" id="PF13509">
    <property type="entry name" value="S1_2"/>
    <property type="match status" value="1"/>
</dbReference>
<dbReference type="InterPro" id="IPR014464">
    <property type="entry name" value="CvfB_fam"/>
</dbReference>
<protein>
    <submittedName>
        <fullName evidence="3">GntR family transcriptional regulator</fullName>
    </submittedName>
</protein>
<dbReference type="InterPro" id="IPR040764">
    <property type="entry name" value="CvfB_WH"/>
</dbReference>
<accession>A0A316DYV4</accession>
<evidence type="ECO:0000256" key="1">
    <source>
        <dbReference type="PIRNR" id="PIRNR012524"/>
    </source>
</evidence>
<dbReference type="PIRSF" id="PIRSF012524">
    <property type="entry name" value="YitL_S1"/>
    <property type="match status" value="1"/>
</dbReference>
<dbReference type="PROSITE" id="PS50126">
    <property type="entry name" value="S1"/>
    <property type="match status" value="1"/>
</dbReference>
<sequence length="278" mass="31526">MIALGTYNTLEILRDTSVGLFLGDGEGNDILLPNKYVPEDYEIGQSLTVFCYLDHSERPVATNLEPDIVVNEFQLLKVVEVNEFGAFMDWGLEKHLLVPFREQRNKMVEGHWYVVHCYLDQQSNRLVGSNKIDKFLSNETLSVSEGDVVELVVSRKTDLGYEVIINNQHKGLVYLNEIFKTLAIGDNTKGVIKRIRPDNKIDVSLQPLGENILEPAANKIYEQLKAHGGFLGLHDKSDPELIKEELQMSKKVFKKGIGTLYKARKIEIKDDGIYDIDS</sequence>
<dbReference type="SUPFAM" id="SSF50249">
    <property type="entry name" value="Nucleic acid-binding proteins"/>
    <property type="match status" value="1"/>
</dbReference>
<dbReference type="PANTHER" id="PTHR37296">
    <property type="entry name" value="CONSERVED VIRULENCE FACTOR B"/>
    <property type="match status" value="1"/>
</dbReference>
<name>A0A316DYV4_9FLAO</name>
<comment type="caution">
    <text evidence="4">The sequence shown here is derived from an EMBL/GenBank/DDBJ whole genome shotgun (WGS) entry which is preliminary data.</text>
</comment>
<evidence type="ECO:0000313" key="4">
    <source>
        <dbReference type="EMBL" id="PWK22419.1"/>
    </source>
</evidence>
<dbReference type="RefSeq" id="WP_109651947.1">
    <property type="nucleotide sequence ID" value="NZ_JACWLN010000006.1"/>
</dbReference>
<dbReference type="Proteomes" id="UP000651837">
    <property type="component" value="Unassembled WGS sequence"/>
</dbReference>
<reference evidence="4 5" key="1">
    <citation type="submission" date="2018-05" db="EMBL/GenBank/DDBJ databases">
        <title>Genomic Encyclopedia of Archaeal and Bacterial Type Strains, Phase II (KMG-II): from individual species to whole genera.</title>
        <authorList>
            <person name="Goeker M."/>
        </authorList>
    </citation>
    <scope>NUCLEOTIDE SEQUENCE [LARGE SCALE GENOMIC DNA]</scope>
    <source>
        <strain evidence="4 5">DSM 23514</strain>
    </source>
</reference>
<dbReference type="AlphaFoldDB" id="A0A316DYV4"/>
<dbReference type="Pfam" id="PF17783">
    <property type="entry name" value="WHD_CvfB"/>
    <property type="match status" value="1"/>
</dbReference>
<comment type="similarity">
    <text evidence="1">Belongs to the CvfB family.</text>
</comment>
<evidence type="ECO:0000313" key="6">
    <source>
        <dbReference type="Proteomes" id="UP000651837"/>
    </source>
</evidence>
<keyword evidence="6" id="KW-1185">Reference proteome</keyword>
<dbReference type="Gene3D" id="2.40.50.140">
    <property type="entry name" value="Nucleic acid-binding proteins"/>
    <property type="match status" value="2"/>
</dbReference>
<dbReference type="InterPro" id="IPR036388">
    <property type="entry name" value="WH-like_DNA-bd_sf"/>
</dbReference>
<dbReference type="Proteomes" id="UP000245667">
    <property type="component" value="Unassembled WGS sequence"/>
</dbReference>
<dbReference type="InterPro" id="IPR012340">
    <property type="entry name" value="NA-bd_OB-fold"/>
</dbReference>
<dbReference type="SMART" id="SM00316">
    <property type="entry name" value="S1"/>
    <property type="match status" value="1"/>
</dbReference>
<dbReference type="InterPro" id="IPR003029">
    <property type="entry name" value="S1_domain"/>
</dbReference>
<proteinExistence type="inferred from homology"/>
<evidence type="ECO:0000313" key="3">
    <source>
        <dbReference type="EMBL" id="MBD1261772.1"/>
    </source>
</evidence>
<gene>
    <name evidence="3" type="ORF">HZY62_14295</name>
    <name evidence="4" type="ORF">LX92_02893</name>
</gene>
<dbReference type="Gene3D" id="1.10.10.10">
    <property type="entry name" value="Winged helix-like DNA-binding domain superfamily/Winged helix DNA-binding domain"/>
    <property type="match status" value="1"/>
</dbReference>
<dbReference type="EMBL" id="JACWLN010000006">
    <property type="protein sequence ID" value="MBD1261772.1"/>
    <property type="molecule type" value="Genomic_DNA"/>
</dbReference>
<dbReference type="InterPro" id="IPR039566">
    <property type="entry name" value="CvfB_S1_st"/>
</dbReference>
<dbReference type="OrthoDB" id="9801597at2"/>
<reference evidence="3 6" key="2">
    <citation type="submission" date="2020-07" db="EMBL/GenBank/DDBJ databases">
        <title>The draft genome sequence of Maribacter polysiphoniae KCTC 22021.</title>
        <authorList>
            <person name="Mu L."/>
        </authorList>
    </citation>
    <scope>NUCLEOTIDE SEQUENCE [LARGE SCALE GENOMIC DNA]</scope>
    <source>
        <strain evidence="3 6">KCTC 22021</strain>
    </source>
</reference>
<dbReference type="EMBL" id="QGGQ01000007">
    <property type="protein sequence ID" value="PWK22419.1"/>
    <property type="molecule type" value="Genomic_DNA"/>
</dbReference>
<organism evidence="4 5">
    <name type="scientific">Maribacter polysiphoniae</name>
    <dbReference type="NCBI Taxonomy" id="429344"/>
    <lineage>
        <taxon>Bacteria</taxon>
        <taxon>Pseudomonadati</taxon>
        <taxon>Bacteroidota</taxon>
        <taxon>Flavobacteriia</taxon>
        <taxon>Flavobacteriales</taxon>
        <taxon>Flavobacteriaceae</taxon>
        <taxon>Maribacter</taxon>
    </lineage>
</organism>
<feature type="domain" description="S1 motif" evidence="2">
    <location>
        <begin position="146"/>
        <end position="206"/>
    </location>
</feature>
<dbReference type="PANTHER" id="PTHR37296:SF1">
    <property type="entry name" value="CONSERVED VIRULENCE FACTOR B"/>
    <property type="match status" value="1"/>
</dbReference>
<evidence type="ECO:0000259" key="2">
    <source>
        <dbReference type="PROSITE" id="PS50126"/>
    </source>
</evidence>
<evidence type="ECO:0000313" key="5">
    <source>
        <dbReference type="Proteomes" id="UP000245667"/>
    </source>
</evidence>
<dbReference type="GO" id="GO:0003676">
    <property type="term" value="F:nucleic acid binding"/>
    <property type="evidence" value="ECO:0007669"/>
    <property type="project" value="InterPro"/>
</dbReference>